<accession>A0AAU7E7L5</accession>
<protein>
    <submittedName>
        <fullName evidence="2">Uncharacterized protein</fullName>
    </submittedName>
</protein>
<feature type="chain" id="PRO_5043358115" evidence="1">
    <location>
        <begin position="26"/>
        <end position="50"/>
    </location>
</feature>
<dbReference type="RefSeq" id="WP_166739673.1">
    <property type="nucleotide sequence ID" value="NZ_CP155620.1"/>
</dbReference>
<evidence type="ECO:0000256" key="1">
    <source>
        <dbReference type="SAM" id="SignalP"/>
    </source>
</evidence>
<keyword evidence="1" id="KW-0732">Signal</keyword>
<sequence length="50" mass="5389">MKKKSIKKTCLISAITASILSPIYAFEIDVTRVNSSAQVMMSQGGGMEHS</sequence>
<gene>
    <name evidence="2" type="ORF">AAH949_07265</name>
</gene>
<dbReference type="AlphaFoldDB" id="A0AAU7E7L5"/>
<reference evidence="2" key="1">
    <citation type="submission" date="2024-05" db="EMBL/GenBank/DDBJ databases">
        <title>Campylobacter coli isolated from environmental waters in Slovenia.</title>
        <authorList>
            <person name="Zautner A.E."/>
            <person name="Bunk B."/>
            <person name="Riedel T."/>
            <person name="Sproeer C."/>
        </authorList>
    </citation>
    <scope>NUCLEOTIDE SEQUENCE</scope>
    <source>
        <strain evidence="2">CCS1377</strain>
    </source>
</reference>
<name>A0AAU7E7L5_9BACT</name>
<proteinExistence type="predicted"/>
<dbReference type="EMBL" id="CP155620">
    <property type="protein sequence ID" value="XBJ28878.1"/>
    <property type="molecule type" value="Genomic_DNA"/>
</dbReference>
<feature type="signal peptide" evidence="1">
    <location>
        <begin position="1"/>
        <end position="25"/>
    </location>
</feature>
<organism evidence="2">
    <name type="scientific">Campylobacter sp. CCS1377</name>
    <dbReference type="NCBI Taxonomy" id="3158229"/>
    <lineage>
        <taxon>Bacteria</taxon>
        <taxon>Pseudomonadati</taxon>
        <taxon>Campylobacterota</taxon>
        <taxon>Epsilonproteobacteria</taxon>
        <taxon>Campylobacterales</taxon>
        <taxon>Campylobacteraceae</taxon>
        <taxon>Campylobacter</taxon>
    </lineage>
</organism>
<evidence type="ECO:0000313" key="2">
    <source>
        <dbReference type="EMBL" id="XBJ28878.1"/>
    </source>
</evidence>